<gene>
    <name evidence="1" type="ORF">Drose_16850</name>
</gene>
<name>A0ABY5ZFJ8_9ACTN</name>
<accession>A0ABY5ZFJ8</accession>
<proteinExistence type="predicted"/>
<dbReference type="Proteomes" id="UP001058271">
    <property type="component" value="Chromosome"/>
</dbReference>
<organism evidence="1 2">
    <name type="scientific">Dactylosporangium roseum</name>
    <dbReference type="NCBI Taxonomy" id="47989"/>
    <lineage>
        <taxon>Bacteria</taxon>
        <taxon>Bacillati</taxon>
        <taxon>Actinomycetota</taxon>
        <taxon>Actinomycetes</taxon>
        <taxon>Micromonosporales</taxon>
        <taxon>Micromonosporaceae</taxon>
        <taxon>Dactylosporangium</taxon>
    </lineage>
</organism>
<evidence type="ECO:0000313" key="2">
    <source>
        <dbReference type="Proteomes" id="UP001058271"/>
    </source>
</evidence>
<dbReference type="EMBL" id="CP073721">
    <property type="protein sequence ID" value="UWZ39735.1"/>
    <property type="molecule type" value="Genomic_DNA"/>
</dbReference>
<protein>
    <submittedName>
        <fullName evidence="1">Uncharacterized protein</fullName>
    </submittedName>
</protein>
<keyword evidence="2" id="KW-1185">Reference proteome</keyword>
<sequence length="72" mass="7998">MYRRRAATREVDVWFNEDLKQANEVCDWMPLVGDASRRDEVIHQVATTPLYMALTGGGPDMVNSAGTPWSGG</sequence>
<evidence type="ECO:0000313" key="1">
    <source>
        <dbReference type="EMBL" id="UWZ39735.1"/>
    </source>
</evidence>
<reference evidence="1" key="1">
    <citation type="submission" date="2021-04" db="EMBL/GenBank/DDBJ databases">
        <title>Biosynthetic gene clusters of Dactylosporangioum roseum.</title>
        <authorList>
            <person name="Hartkoorn R.C."/>
            <person name="Beaudoing E."/>
            <person name="Hot D."/>
            <person name="Moureu S."/>
        </authorList>
    </citation>
    <scope>NUCLEOTIDE SEQUENCE</scope>
    <source>
        <strain evidence="1">NRRL B-16295</strain>
    </source>
</reference>
<dbReference type="RefSeq" id="WP_260729164.1">
    <property type="nucleotide sequence ID" value="NZ_BAAABS010000020.1"/>
</dbReference>